<dbReference type="GO" id="GO:0005506">
    <property type="term" value="F:iron ion binding"/>
    <property type="evidence" value="ECO:0007669"/>
    <property type="project" value="TreeGrafter"/>
</dbReference>
<accession>A0A836EK25</accession>
<keyword evidence="3 12" id="KW-0444">Lipid biosynthesis</keyword>
<evidence type="ECO:0000256" key="6">
    <source>
        <dbReference type="ARBA" id="ARBA00022989"/>
    </source>
</evidence>
<evidence type="ECO:0000256" key="2">
    <source>
        <dbReference type="ARBA" id="ARBA00009295"/>
    </source>
</evidence>
<dbReference type="EMBL" id="JAANHZ010000636">
    <property type="protein sequence ID" value="KAG5308849.1"/>
    <property type="molecule type" value="Genomic_DNA"/>
</dbReference>
<dbReference type="InterPro" id="IPR005804">
    <property type="entry name" value="FA_desaturase_dom"/>
</dbReference>
<dbReference type="InterPro" id="IPR015876">
    <property type="entry name" value="Acyl-CoA_DS"/>
</dbReference>
<evidence type="ECO:0000256" key="14">
    <source>
        <dbReference type="SAM" id="Phobius"/>
    </source>
</evidence>
<feature type="transmembrane region" description="Helical" evidence="14">
    <location>
        <begin position="164"/>
        <end position="182"/>
    </location>
</feature>
<feature type="compositionally biased region" description="Basic and acidic residues" evidence="13">
    <location>
        <begin position="766"/>
        <end position="778"/>
    </location>
</feature>
<feature type="transmembrane region" description="Helical" evidence="14">
    <location>
        <begin position="436"/>
        <end position="455"/>
    </location>
</feature>
<feature type="transmembrane region" description="Helical" evidence="14">
    <location>
        <begin position="379"/>
        <end position="399"/>
    </location>
</feature>
<dbReference type="PRINTS" id="PR00075">
    <property type="entry name" value="FACDDSATRASE"/>
</dbReference>
<evidence type="ECO:0000259" key="15">
    <source>
        <dbReference type="Pfam" id="PF00487"/>
    </source>
</evidence>
<evidence type="ECO:0000256" key="9">
    <source>
        <dbReference type="ARBA" id="ARBA00023098"/>
    </source>
</evidence>
<comment type="subcellular location">
    <subcellularLocation>
        <location evidence="1">Membrane</location>
        <topology evidence="1">Multi-pass membrane protein</topology>
    </subcellularLocation>
</comment>
<comment type="caution">
    <text evidence="16">The sequence shown here is derived from an EMBL/GenBank/DDBJ whole genome shotgun (WGS) entry which is preliminary data.</text>
</comment>
<evidence type="ECO:0000256" key="8">
    <source>
        <dbReference type="ARBA" id="ARBA00023004"/>
    </source>
</evidence>
<comment type="similarity">
    <text evidence="2 12">Belongs to the fatty acid desaturase type 1 family.</text>
</comment>
<reference evidence="16" key="1">
    <citation type="submission" date="2020-02" db="EMBL/GenBank/DDBJ databases">
        <title>Relaxed selection underlies rapid genomic changes in the transitions from sociality to social parasitism in ants.</title>
        <authorList>
            <person name="Bi X."/>
        </authorList>
    </citation>
    <scope>NUCLEOTIDE SEQUENCE</scope>
    <source>
        <strain evidence="16">BGI-DK2013a</strain>
        <tissue evidence="16">Whole body</tissue>
    </source>
</reference>
<evidence type="ECO:0000256" key="3">
    <source>
        <dbReference type="ARBA" id="ARBA00022516"/>
    </source>
</evidence>
<dbReference type="Proteomes" id="UP000667349">
    <property type="component" value="Unassembled WGS sequence"/>
</dbReference>
<dbReference type="CDD" id="cd03505">
    <property type="entry name" value="Delta9-FADS-like"/>
    <property type="match status" value="3"/>
</dbReference>
<evidence type="ECO:0000256" key="4">
    <source>
        <dbReference type="ARBA" id="ARBA00022692"/>
    </source>
</evidence>
<feature type="transmembrane region" description="Helical" evidence="14">
    <location>
        <begin position="405"/>
        <end position="424"/>
    </location>
</feature>
<feature type="transmembrane region" description="Helical" evidence="14">
    <location>
        <begin position="188"/>
        <end position="207"/>
    </location>
</feature>
<feature type="domain" description="Fatty acid desaturase" evidence="15">
    <location>
        <begin position="406"/>
        <end position="609"/>
    </location>
</feature>
<feature type="transmembrane region" description="Helical" evidence="14">
    <location>
        <begin position="821"/>
        <end position="840"/>
    </location>
</feature>
<gene>
    <name evidence="16" type="primary">Aco11_3</name>
    <name evidence="16" type="ORF">G6Z75_0004251</name>
</gene>
<feature type="non-terminal residue" evidence="16">
    <location>
        <position position="1"/>
    </location>
</feature>
<evidence type="ECO:0000256" key="5">
    <source>
        <dbReference type="ARBA" id="ARBA00022832"/>
    </source>
</evidence>
<feature type="non-terminal residue" evidence="16">
    <location>
        <position position="1088"/>
    </location>
</feature>
<evidence type="ECO:0000256" key="12">
    <source>
        <dbReference type="RuleBase" id="RU000581"/>
    </source>
</evidence>
<dbReference type="GO" id="GO:0005789">
    <property type="term" value="C:endoplasmic reticulum membrane"/>
    <property type="evidence" value="ECO:0007669"/>
    <property type="project" value="TreeGrafter"/>
</dbReference>
<feature type="transmembrane region" description="Helical" evidence="14">
    <location>
        <begin position="521"/>
        <end position="543"/>
    </location>
</feature>
<comment type="cofactor">
    <cofactor evidence="12">
        <name>Fe(2+)</name>
        <dbReference type="ChEBI" id="CHEBI:29033"/>
    </cofactor>
</comment>
<dbReference type="Pfam" id="PF00487">
    <property type="entry name" value="FA_desaturase"/>
    <property type="match status" value="3"/>
</dbReference>
<feature type="transmembrane region" description="Helical" evidence="14">
    <location>
        <begin position="852"/>
        <end position="871"/>
    </location>
</feature>
<evidence type="ECO:0000256" key="1">
    <source>
        <dbReference type="ARBA" id="ARBA00004141"/>
    </source>
</evidence>
<sequence>MKESYKKTDYKWEIVWKNVIIFTYIHLATIYGIYMACLYAKYWSILWFVALGIAAIIGTTAGSHRLWSHRSYKAKWPMRLILMIFQTIAFQDDIYQWARDHRVHHKFTDTDADPYNARRGFFFSHIGWLLIRKHPDIVIKGATIDCSDLMQDPLVVFQKKWYKYLMPLCAFIIPTLVPWWAWNESLWYSWHFAICRYCINLNITWSVNSVAHIWGTRPYDKSVSSTENIGVSLLAFGEGWHNYHHAFPWDYKTAELGNYKFNLTKTFIDSFAYIGLAYDLKTVSADVVKKRVLRCSEPTDNPTITREGDMASIVESSTSKMTPNILNTDSKILMEKDLQNEESSITTKMIDAENYTQNRSKNYTKIEGWFKTEPKWFNILYLGVLHLYFVYACFTFDFFENLMTTAWLFVTYGLGGVGTTAGPHRLWTHQAYKAKWQLRVILGICYASAGMNNIYEWVRDHRVHHKYTDTDADPHNSNRGFFFSHVGWLMVKKNPDVIRRGRQVDMSDVLADPVAAFNIKYFPILKFMFAFLLPVMLPVYAWNETWYRAFVSQDIIRYVILLNAIWSVNSAAHIWGSKPYDAHINPTENQWVNLFSGGEGLHNYHHVFPWDYKAAELHGSPTTTFINFFAKIGWAYDLKEPSKELVKTVMRKRGDGSHSLWEAVPYPAIINLNISVFLIKNIIRIYLEIQMILEYICFYRQHLSYSVASIVCHRRYQIARTVKADFLNFQSDNSKTKMVPNILSTDSKTLTEKDLQNEESSITTKTIDENNEQNRSENYTRSEGKFKWELKWMNIVYISFFHLCFVYACFTFNFFENLMTTAWIYGMIIIGGFGVTGGVHRFWTHRSYKAKWQLRIILAVCFAAANMNNIFEWVRDHRVHHKYTDTDADPHNSNRGFFFSHVGWLMMKKHPDVIRKGYEIDMSDVLADPIAVFAIKYFMILKFIFAFLLPVMLPVYAWNETWCRAFVSQIFIRSILTLNFTWSVNSVAHIWGSRPFDAHINPTENLFVNCATVGEGSHNYHHVFPWDYKGAEYNSFLTTKLINFFAKIGWAYDLKEPSKELIKIVTMNRGDGSHSLWEAVPYSANKIE</sequence>
<feature type="domain" description="Fatty acid desaturase" evidence="15">
    <location>
        <begin position="823"/>
        <end position="1025"/>
    </location>
</feature>
<keyword evidence="7 12" id="KW-0560">Oxidoreductase</keyword>
<keyword evidence="17" id="KW-1185">Reference proteome</keyword>
<feature type="region of interest" description="Disordered" evidence="13">
    <location>
        <begin position="754"/>
        <end position="778"/>
    </location>
</feature>
<comment type="domain">
    <text evidence="12">The histidine box domains are involved in binding the catalytic metal ions.</text>
</comment>
<keyword evidence="6 14" id="KW-1133">Transmembrane helix</keyword>
<protein>
    <submittedName>
        <fullName evidence="16">ACO11 desaturase</fullName>
    </submittedName>
</protein>
<keyword evidence="9" id="KW-0443">Lipid metabolism</keyword>
<feature type="domain" description="Fatty acid desaturase" evidence="15">
    <location>
        <begin position="43"/>
        <end position="248"/>
    </location>
</feature>
<feature type="transmembrane region" description="Helical" evidence="14">
    <location>
        <begin position="45"/>
        <end position="67"/>
    </location>
</feature>
<keyword evidence="8" id="KW-0408">Iron</keyword>
<organism evidence="16 17">
    <name type="scientific">Acromyrmex insinuator</name>
    <dbReference type="NCBI Taxonomy" id="230686"/>
    <lineage>
        <taxon>Eukaryota</taxon>
        <taxon>Metazoa</taxon>
        <taxon>Ecdysozoa</taxon>
        <taxon>Arthropoda</taxon>
        <taxon>Hexapoda</taxon>
        <taxon>Insecta</taxon>
        <taxon>Pterygota</taxon>
        <taxon>Neoptera</taxon>
        <taxon>Endopterygota</taxon>
        <taxon>Hymenoptera</taxon>
        <taxon>Apocrita</taxon>
        <taxon>Aculeata</taxon>
        <taxon>Formicoidea</taxon>
        <taxon>Formicidae</taxon>
        <taxon>Myrmicinae</taxon>
        <taxon>Acromyrmex</taxon>
    </lineage>
</organism>
<dbReference type="PANTHER" id="PTHR11351:SF31">
    <property type="entry name" value="DESATURASE 1, ISOFORM A-RELATED"/>
    <property type="match status" value="1"/>
</dbReference>
<evidence type="ECO:0000256" key="13">
    <source>
        <dbReference type="SAM" id="MobiDB-lite"/>
    </source>
</evidence>
<evidence type="ECO:0000256" key="11">
    <source>
        <dbReference type="ARBA" id="ARBA00023160"/>
    </source>
</evidence>
<dbReference type="GO" id="GO:0006636">
    <property type="term" value="P:unsaturated fatty acid biosynthetic process"/>
    <property type="evidence" value="ECO:0007669"/>
    <property type="project" value="TreeGrafter"/>
</dbReference>
<dbReference type="PANTHER" id="PTHR11351">
    <property type="entry name" value="ACYL-COA DESATURASE"/>
    <property type="match status" value="1"/>
</dbReference>
<feature type="transmembrane region" description="Helical" evidence="14">
    <location>
        <begin position="937"/>
        <end position="958"/>
    </location>
</feature>
<feature type="transmembrane region" description="Helical" evidence="14">
    <location>
        <begin position="795"/>
        <end position="815"/>
    </location>
</feature>
<feature type="transmembrane region" description="Helical" evidence="14">
    <location>
        <begin position="555"/>
        <end position="576"/>
    </location>
</feature>
<keyword evidence="5" id="KW-0276">Fatty acid metabolism</keyword>
<dbReference type="AlphaFoldDB" id="A0A836EK25"/>
<proteinExistence type="inferred from homology"/>
<dbReference type="GO" id="GO:0004768">
    <property type="term" value="F:stearoyl-CoA 9-desaturase activity"/>
    <property type="evidence" value="ECO:0007669"/>
    <property type="project" value="TreeGrafter"/>
</dbReference>
<feature type="transmembrane region" description="Helical" evidence="14">
    <location>
        <begin position="663"/>
        <end position="683"/>
    </location>
</feature>
<keyword evidence="10 14" id="KW-0472">Membrane</keyword>
<keyword evidence="11 12" id="KW-0275">Fatty acid biosynthesis</keyword>
<evidence type="ECO:0000256" key="10">
    <source>
        <dbReference type="ARBA" id="ARBA00023136"/>
    </source>
</evidence>
<feature type="transmembrane region" description="Helical" evidence="14">
    <location>
        <begin position="21"/>
        <end position="39"/>
    </location>
</feature>
<name>A0A836EK25_9HYME</name>
<keyword evidence="4 12" id="KW-0812">Transmembrane</keyword>
<evidence type="ECO:0000313" key="16">
    <source>
        <dbReference type="EMBL" id="KAG5308849.1"/>
    </source>
</evidence>
<evidence type="ECO:0000313" key="17">
    <source>
        <dbReference type="Proteomes" id="UP000667349"/>
    </source>
</evidence>
<evidence type="ECO:0000256" key="7">
    <source>
        <dbReference type="ARBA" id="ARBA00023002"/>
    </source>
</evidence>